<dbReference type="EMBL" id="CADEPI010000048">
    <property type="protein sequence ID" value="CAB3369884.1"/>
    <property type="molecule type" value="Genomic_DNA"/>
</dbReference>
<sequence>MDFSTTMEIFVSNYTLIDNEIYELWVEGVSAIEAVCQLKGKALLQQGSNVEMLQSEIEDHYRTYSLLERLLHNPAKIKDHQLEFQIEPQIMSMLIQRYYKFDDAVYRDILGKKLSTRNRKDLDDLSERTGINILSCRRQFDNAKRVFKVVEEMPGLVVKNIIDNFALDKELAKSYATVVFLGSLRFDCTKRKLQYLSFQDLSHCAHAIMANWTCKEQGPEQDDTEFDREFLLDLKDLRVMLDKDREHKQ</sequence>
<protein>
    <recommendedName>
        <fullName evidence="3">Acidic fibroblast growth factor intracellular-binding protein</fullName>
    </recommendedName>
</protein>
<dbReference type="PANTHER" id="PTHR13223:SF2">
    <property type="entry name" value="ACIDIC FIBROBLAST GROWTH FACTOR INTRACELLULAR-BINDING PROTEIN"/>
    <property type="match status" value="1"/>
</dbReference>
<name>A0A8S1CKE0_9INSE</name>
<dbReference type="InterPro" id="IPR008614">
    <property type="entry name" value="FIBP"/>
</dbReference>
<comment type="caution">
    <text evidence="1">The sequence shown here is derived from an EMBL/GenBank/DDBJ whole genome shotgun (WGS) entry which is preliminary data.</text>
</comment>
<organism evidence="1 2">
    <name type="scientific">Cloeon dipterum</name>
    <dbReference type="NCBI Taxonomy" id="197152"/>
    <lineage>
        <taxon>Eukaryota</taxon>
        <taxon>Metazoa</taxon>
        <taxon>Ecdysozoa</taxon>
        <taxon>Arthropoda</taxon>
        <taxon>Hexapoda</taxon>
        <taxon>Insecta</taxon>
        <taxon>Pterygota</taxon>
        <taxon>Palaeoptera</taxon>
        <taxon>Ephemeroptera</taxon>
        <taxon>Pisciforma</taxon>
        <taxon>Baetidae</taxon>
        <taxon>Cloeon</taxon>
    </lineage>
</organism>
<keyword evidence="2" id="KW-1185">Reference proteome</keyword>
<gene>
    <name evidence="1" type="ORF">CLODIP_2_CD14091</name>
</gene>
<dbReference type="Pfam" id="PF05427">
    <property type="entry name" value="FIBP"/>
    <property type="match status" value="1"/>
</dbReference>
<evidence type="ECO:0000313" key="2">
    <source>
        <dbReference type="Proteomes" id="UP000494165"/>
    </source>
</evidence>
<dbReference type="PANTHER" id="PTHR13223">
    <property type="entry name" value="ACIDIC FIBROBLAST GROWTH FACTOR INTRACELLULAR BINDING PROTEIN"/>
    <property type="match status" value="1"/>
</dbReference>
<dbReference type="Proteomes" id="UP000494165">
    <property type="component" value="Unassembled WGS sequence"/>
</dbReference>
<evidence type="ECO:0000313" key="1">
    <source>
        <dbReference type="EMBL" id="CAB3369884.1"/>
    </source>
</evidence>
<dbReference type="OrthoDB" id="16955at2759"/>
<dbReference type="GO" id="GO:0005634">
    <property type="term" value="C:nucleus"/>
    <property type="evidence" value="ECO:0007669"/>
    <property type="project" value="TreeGrafter"/>
</dbReference>
<accession>A0A8S1CKE0</accession>
<reference evidence="1 2" key="1">
    <citation type="submission" date="2020-04" db="EMBL/GenBank/DDBJ databases">
        <authorList>
            <person name="Alioto T."/>
            <person name="Alioto T."/>
            <person name="Gomez Garrido J."/>
        </authorList>
    </citation>
    <scope>NUCLEOTIDE SEQUENCE [LARGE SCALE GENOMIC DNA]</scope>
</reference>
<proteinExistence type="predicted"/>
<dbReference type="AlphaFoldDB" id="A0A8S1CKE0"/>
<evidence type="ECO:0008006" key="3">
    <source>
        <dbReference type="Google" id="ProtNLM"/>
    </source>
</evidence>